<keyword evidence="2" id="KW-0547">Nucleotide-binding</keyword>
<dbReference type="RefSeq" id="WP_186089995.1">
    <property type="nucleotide sequence ID" value="NZ_BMCN01000001.1"/>
</dbReference>
<sequence>MANDFKVLKTLNKIGAFPKKMVKPKIFEMSSKFKDSMISDIKNCNVTIATPICALTLSEHQIRDQFDLIIIDEAHHEPAKTWKAVLENMNFSKHLLFTATPFRRDNKKIQADYIYDYPLSLAYKDNIYSKVEYIAVEEHSGNNDENLAKTAEEIFIRDKEQGYRNSIMIRTNLKKMLSYSKIFMILIQIFPLR</sequence>
<organism evidence="2 3">
    <name type="scientific">Jeotgalicoccus aerolatus</name>
    <dbReference type="NCBI Taxonomy" id="709510"/>
    <lineage>
        <taxon>Bacteria</taxon>
        <taxon>Bacillati</taxon>
        <taxon>Bacillota</taxon>
        <taxon>Bacilli</taxon>
        <taxon>Bacillales</taxon>
        <taxon>Staphylococcaceae</taxon>
        <taxon>Jeotgalicoccus</taxon>
    </lineage>
</organism>
<reference evidence="2 3" key="1">
    <citation type="submission" date="2021-03" db="EMBL/GenBank/DDBJ databases">
        <title>Genomic Encyclopedia of Type Strains, Phase IV (KMG-IV): sequencing the most valuable type-strain genomes for metagenomic binning, comparative biology and taxonomic classification.</title>
        <authorList>
            <person name="Goeker M."/>
        </authorList>
    </citation>
    <scope>NUCLEOTIDE SEQUENCE [LARGE SCALE GENOMIC DNA]</scope>
    <source>
        <strain evidence="2 3">DSM 22420</strain>
    </source>
</reference>
<accession>A0ABS4HLU6</accession>
<dbReference type="PANTHER" id="PTHR47396:SF1">
    <property type="entry name" value="ATP-DEPENDENT HELICASE IRC3-RELATED"/>
    <property type="match status" value="1"/>
</dbReference>
<proteinExistence type="predicted"/>
<dbReference type="Proteomes" id="UP001519348">
    <property type="component" value="Unassembled WGS sequence"/>
</dbReference>
<dbReference type="GO" id="GO:0004386">
    <property type="term" value="F:helicase activity"/>
    <property type="evidence" value="ECO:0007669"/>
    <property type="project" value="UniProtKB-KW"/>
</dbReference>
<keyword evidence="3" id="KW-1185">Reference proteome</keyword>
<dbReference type="EMBL" id="JAGGKN010000002">
    <property type="protein sequence ID" value="MBP1951882.1"/>
    <property type="molecule type" value="Genomic_DNA"/>
</dbReference>
<dbReference type="InterPro" id="IPR027417">
    <property type="entry name" value="P-loop_NTPase"/>
</dbReference>
<dbReference type="Pfam" id="PF04851">
    <property type="entry name" value="ResIII"/>
    <property type="match status" value="1"/>
</dbReference>
<protein>
    <submittedName>
        <fullName evidence="2">Superfamily II DNA or RNA helicase</fullName>
    </submittedName>
</protein>
<evidence type="ECO:0000313" key="2">
    <source>
        <dbReference type="EMBL" id="MBP1951882.1"/>
    </source>
</evidence>
<dbReference type="PANTHER" id="PTHR47396">
    <property type="entry name" value="TYPE I RESTRICTION ENZYME ECOKI R PROTEIN"/>
    <property type="match status" value="1"/>
</dbReference>
<evidence type="ECO:0000259" key="1">
    <source>
        <dbReference type="PROSITE" id="PS51192"/>
    </source>
</evidence>
<dbReference type="InterPro" id="IPR050742">
    <property type="entry name" value="Helicase_Restrict-Modif_Enz"/>
</dbReference>
<dbReference type="PROSITE" id="PS51192">
    <property type="entry name" value="HELICASE_ATP_BIND_1"/>
    <property type="match status" value="1"/>
</dbReference>
<keyword evidence="2" id="KW-0067">ATP-binding</keyword>
<evidence type="ECO:0000313" key="3">
    <source>
        <dbReference type="Proteomes" id="UP001519348"/>
    </source>
</evidence>
<name>A0ABS4HLU6_9STAP</name>
<dbReference type="Gene3D" id="3.40.50.300">
    <property type="entry name" value="P-loop containing nucleotide triphosphate hydrolases"/>
    <property type="match status" value="1"/>
</dbReference>
<dbReference type="SUPFAM" id="SSF52540">
    <property type="entry name" value="P-loop containing nucleoside triphosphate hydrolases"/>
    <property type="match status" value="1"/>
</dbReference>
<gene>
    <name evidence="2" type="ORF">J2Z27_000917</name>
</gene>
<feature type="domain" description="Helicase ATP-binding" evidence="1">
    <location>
        <begin position="1"/>
        <end position="119"/>
    </location>
</feature>
<keyword evidence="2" id="KW-0347">Helicase</keyword>
<dbReference type="InterPro" id="IPR006935">
    <property type="entry name" value="Helicase/UvrB_N"/>
</dbReference>
<keyword evidence="2" id="KW-0378">Hydrolase</keyword>
<dbReference type="InterPro" id="IPR014001">
    <property type="entry name" value="Helicase_ATP-bd"/>
</dbReference>
<comment type="caution">
    <text evidence="2">The sequence shown here is derived from an EMBL/GenBank/DDBJ whole genome shotgun (WGS) entry which is preliminary data.</text>
</comment>